<accession>A0ACC0Q8Q5</accession>
<sequence length="72" mass="7904">MARRAEVRPARVLNMAFSWVLMATHSNPSFPACFDTTKFCGTTTICPSRILSLNTDCPLLSTICIWASPLVA</sequence>
<gene>
    <name evidence="1" type="ORF">RHMOL_Rhmol01G0350300</name>
</gene>
<evidence type="ECO:0000313" key="1">
    <source>
        <dbReference type="EMBL" id="KAI8574398.1"/>
    </source>
</evidence>
<comment type="caution">
    <text evidence="1">The sequence shown here is derived from an EMBL/GenBank/DDBJ whole genome shotgun (WGS) entry which is preliminary data.</text>
</comment>
<proteinExistence type="predicted"/>
<name>A0ACC0Q8Q5_RHOML</name>
<organism evidence="1 2">
    <name type="scientific">Rhododendron molle</name>
    <name type="common">Chinese azalea</name>
    <name type="synonym">Azalea mollis</name>
    <dbReference type="NCBI Taxonomy" id="49168"/>
    <lineage>
        <taxon>Eukaryota</taxon>
        <taxon>Viridiplantae</taxon>
        <taxon>Streptophyta</taxon>
        <taxon>Embryophyta</taxon>
        <taxon>Tracheophyta</taxon>
        <taxon>Spermatophyta</taxon>
        <taxon>Magnoliopsida</taxon>
        <taxon>eudicotyledons</taxon>
        <taxon>Gunneridae</taxon>
        <taxon>Pentapetalae</taxon>
        <taxon>asterids</taxon>
        <taxon>Ericales</taxon>
        <taxon>Ericaceae</taxon>
        <taxon>Ericoideae</taxon>
        <taxon>Rhodoreae</taxon>
        <taxon>Rhododendron</taxon>
    </lineage>
</organism>
<dbReference type="Proteomes" id="UP001062846">
    <property type="component" value="Chromosome 1"/>
</dbReference>
<reference evidence="1" key="1">
    <citation type="submission" date="2022-02" db="EMBL/GenBank/DDBJ databases">
        <title>Plant Genome Project.</title>
        <authorList>
            <person name="Zhang R.-G."/>
        </authorList>
    </citation>
    <scope>NUCLEOTIDE SEQUENCE</scope>
    <source>
        <strain evidence="1">AT1</strain>
    </source>
</reference>
<evidence type="ECO:0000313" key="2">
    <source>
        <dbReference type="Proteomes" id="UP001062846"/>
    </source>
</evidence>
<dbReference type="EMBL" id="CM046388">
    <property type="protein sequence ID" value="KAI8574398.1"/>
    <property type="molecule type" value="Genomic_DNA"/>
</dbReference>
<keyword evidence="2" id="KW-1185">Reference proteome</keyword>
<protein>
    <submittedName>
        <fullName evidence="1">Uncharacterized protein</fullName>
    </submittedName>
</protein>